<evidence type="ECO:0000256" key="1">
    <source>
        <dbReference type="ARBA" id="ARBA00004642"/>
    </source>
</evidence>
<dbReference type="RefSeq" id="XP_012939214.1">
    <property type="nucleotide sequence ID" value="XM_013083760.2"/>
</dbReference>
<feature type="compositionally biased region" description="Acidic residues" evidence="8">
    <location>
        <begin position="554"/>
        <end position="570"/>
    </location>
</feature>
<feature type="domain" description="CCHC-type" evidence="9">
    <location>
        <begin position="335"/>
        <end position="349"/>
    </location>
</feature>
<evidence type="ECO:0000256" key="2">
    <source>
        <dbReference type="ARBA" id="ARBA00007497"/>
    </source>
</evidence>
<comment type="similarity">
    <text evidence="2">Belongs to the ZCCHC8 family.</text>
</comment>
<dbReference type="Proteomes" id="UP000694888">
    <property type="component" value="Unplaced"/>
</dbReference>
<feature type="region of interest" description="Disordered" evidence="8">
    <location>
        <begin position="62"/>
        <end position="142"/>
    </location>
</feature>
<gene>
    <name evidence="11" type="primary">LOC101851648</name>
</gene>
<evidence type="ECO:0000256" key="6">
    <source>
        <dbReference type="ARBA" id="ARBA00023242"/>
    </source>
</evidence>
<evidence type="ECO:0000256" key="5">
    <source>
        <dbReference type="ARBA" id="ARBA00022833"/>
    </source>
</evidence>
<dbReference type="PANTHER" id="PTHR13316">
    <property type="entry name" value="ZINC FINGER, CCHC DOMAIN CONTAINING 8"/>
    <property type="match status" value="1"/>
</dbReference>
<dbReference type="SMART" id="SM00581">
    <property type="entry name" value="PSP"/>
    <property type="match status" value="1"/>
</dbReference>
<dbReference type="InterPro" id="IPR036875">
    <property type="entry name" value="Znf_CCHC_sf"/>
</dbReference>
<dbReference type="SMART" id="SM00343">
    <property type="entry name" value="ZnF_C2HC"/>
    <property type="match status" value="1"/>
</dbReference>
<keyword evidence="10" id="KW-1185">Reference proteome</keyword>
<feature type="region of interest" description="Disordered" evidence="8">
    <location>
        <begin position="511"/>
        <end position="592"/>
    </location>
</feature>
<organism evidence="10 11">
    <name type="scientific">Aplysia californica</name>
    <name type="common">California sea hare</name>
    <dbReference type="NCBI Taxonomy" id="6500"/>
    <lineage>
        <taxon>Eukaryota</taxon>
        <taxon>Metazoa</taxon>
        <taxon>Spiralia</taxon>
        <taxon>Lophotrochozoa</taxon>
        <taxon>Mollusca</taxon>
        <taxon>Gastropoda</taxon>
        <taxon>Heterobranchia</taxon>
        <taxon>Euthyneura</taxon>
        <taxon>Tectipleura</taxon>
        <taxon>Aplysiida</taxon>
        <taxon>Aplysioidea</taxon>
        <taxon>Aplysiidae</taxon>
        <taxon>Aplysia</taxon>
    </lineage>
</organism>
<evidence type="ECO:0000259" key="9">
    <source>
        <dbReference type="PROSITE" id="PS50158"/>
    </source>
</evidence>
<feature type="compositionally biased region" description="Polar residues" evidence="8">
    <location>
        <begin position="580"/>
        <end position="592"/>
    </location>
</feature>
<feature type="compositionally biased region" description="Basic and acidic residues" evidence="8">
    <location>
        <begin position="109"/>
        <end position="127"/>
    </location>
</feature>
<sequence>MLLFTPNWQWTGSQPASSFKMADFFGDASLFAEFEKDREADASFIHYDETTSQSRIVFEGLASEEEDESDSEWMQENTDAKAGSDVEMKSETKEDVAEEDSKSNVNLDKNNEESSSKVKEPATDKSKNGTANKSSSSKEPVKMLDDDDTAWLYEHLYSEGTDSQDTKPNVQQLIYDRNKYHRYSKILDSTRYVPDDESPAVQLLFNNNAFARKYRQQIEQFIKGLLWTEFHTNNPETVSEITSRPGDPSCVDINEKLTPDLRTEKMRQKHTILGNGQFHKQFLIDFLGWPFTVKEPPRCNVNWEIPVYGQVFDEVYADPSSKQKKQDKKKTKPSCWNCGQENHSVAECRMPRNPARIAANRKEFMEKQQEKRSEPKFTGAARYHLDPELASKFGKFRPGVISDSLREALGLNSDQMPQHIYKMRLFGYPPGWLAVAKQVESGVSIFDKNGQATRITGQYLEDGELDDEGAAEDKNEYDVNKIIEYPGFTVPVPLGIVDEHATYQMPPIQQHQLKKTLMSQSDEKAASARKRKRSKPEEGQTDEAGGKKSKSEQEEGEVDNENSEEKEEGDTQPLSPDATPESTKTALNKSSSTISLSRAFGTPILVREKSSLPDATKFGVGIEDHINFENLPDSTGTFEKMRNLISIIRDKIKK</sequence>
<feature type="compositionally biased region" description="Polar residues" evidence="8">
    <location>
        <begin position="128"/>
        <end position="138"/>
    </location>
</feature>
<dbReference type="SUPFAM" id="SSF57756">
    <property type="entry name" value="Retrovirus zinc finger-like domains"/>
    <property type="match status" value="1"/>
</dbReference>
<name>A0ABM1A206_APLCA</name>
<evidence type="ECO:0000313" key="10">
    <source>
        <dbReference type="Proteomes" id="UP000694888"/>
    </source>
</evidence>
<feature type="compositionally biased region" description="Acidic residues" evidence="8">
    <location>
        <begin position="62"/>
        <end position="73"/>
    </location>
</feature>
<feature type="compositionally biased region" description="Basic and acidic residues" evidence="8">
    <location>
        <begin position="78"/>
        <end position="102"/>
    </location>
</feature>
<dbReference type="InterPro" id="IPR001878">
    <property type="entry name" value="Znf_CCHC"/>
</dbReference>
<dbReference type="InterPro" id="IPR006568">
    <property type="entry name" value="PSP_pro-rich"/>
</dbReference>
<evidence type="ECO:0000256" key="4">
    <source>
        <dbReference type="ARBA" id="ARBA00022771"/>
    </source>
</evidence>
<dbReference type="PROSITE" id="PS50158">
    <property type="entry name" value="ZF_CCHC"/>
    <property type="match status" value="1"/>
</dbReference>
<accession>A0ABM1A206</accession>
<evidence type="ECO:0000256" key="8">
    <source>
        <dbReference type="SAM" id="MobiDB-lite"/>
    </source>
</evidence>
<keyword evidence="3" id="KW-0479">Metal-binding</keyword>
<protein>
    <submittedName>
        <fullName evidence="11">Zinc finger CCHC domain-containing protein 8</fullName>
    </submittedName>
</protein>
<comment type="subcellular location">
    <subcellularLocation>
        <location evidence="1">Nucleus</location>
        <location evidence="1">Nucleoplasm</location>
    </subcellularLocation>
</comment>
<evidence type="ECO:0000256" key="7">
    <source>
        <dbReference type="PROSITE-ProRule" id="PRU00047"/>
    </source>
</evidence>
<reference evidence="11" key="1">
    <citation type="submission" date="2025-08" db="UniProtKB">
        <authorList>
            <consortium name="RefSeq"/>
        </authorList>
    </citation>
    <scope>IDENTIFICATION</scope>
</reference>
<keyword evidence="4 7" id="KW-0863">Zinc-finger</keyword>
<dbReference type="GeneID" id="101851648"/>
<keyword evidence="6" id="KW-0539">Nucleus</keyword>
<feature type="compositionally biased region" description="Basic and acidic residues" evidence="8">
    <location>
        <begin position="544"/>
        <end position="553"/>
    </location>
</feature>
<dbReference type="PANTHER" id="PTHR13316:SF0">
    <property type="entry name" value="ZINC FINGER CCHC DOMAIN-CONTAINING PROTEIN 8"/>
    <property type="match status" value="1"/>
</dbReference>
<dbReference type="InterPro" id="IPR052115">
    <property type="entry name" value="NEXT_complex_subunit_ZCCHC8"/>
</dbReference>
<evidence type="ECO:0000256" key="3">
    <source>
        <dbReference type="ARBA" id="ARBA00022723"/>
    </source>
</evidence>
<keyword evidence="5" id="KW-0862">Zinc</keyword>
<dbReference type="Pfam" id="PF04046">
    <property type="entry name" value="PSP"/>
    <property type="match status" value="1"/>
</dbReference>
<proteinExistence type="inferred from homology"/>
<evidence type="ECO:0000313" key="11">
    <source>
        <dbReference type="RefSeq" id="XP_012939214.1"/>
    </source>
</evidence>